<proteinExistence type="predicted"/>
<evidence type="ECO:0000313" key="4">
    <source>
        <dbReference type="Proteomes" id="UP000585474"/>
    </source>
</evidence>
<dbReference type="Pfam" id="PF12037">
    <property type="entry name" value="ATAD3_N"/>
    <property type="match status" value="1"/>
</dbReference>
<keyword evidence="4" id="KW-1185">Reference proteome</keyword>
<comment type="caution">
    <text evidence="3">The sequence shown here is derived from an EMBL/GenBank/DDBJ whole genome shotgun (WGS) entry which is preliminary data.</text>
</comment>
<feature type="domain" description="ATPase family AAA" evidence="2">
    <location>
        <begin position="56"/>
        <end position="109"/>
    </location>
</feature>
<evidence type="ECO:0000259" key="2">
    <source>
        <dbReference type="Pfam" id="PF12037"/>
    </source>
</evidence>
<protein>
    <submittedName>
        <fullName evidence="3">AAA-type ATPase family protein</fullName>
    </submittedName>
</protein>
<gene>
    <name evidence="3" type="ORF">Acr_02g0000560</name>
</gene>
<dbReference type="InterPro" id="IPR021911">
    <property type="entry name" value="ATAD3_N"/>
</dbReference>
<organism evidence="3 4">
    <name type="scientific">Actinidia rufa</name>
    <dbReference type="NCBI Taxonomy" id="165716"/>
    <lineage>
        <taxon>Eukaryota</taxon>
        <taxon>Viridiplantae</taxon>
        <taxon>Streptophyta</taxon>
        <taxon>Embryophyta</taxon>
        <taxon>Tracheophyta</taxon>
        <taxon>Spermatophyta</taxon>
        <taxon>Magnoliopsida</taxon>
        <taxon>eudicotyledons</taxon>
        <taxon>Gunneridae</taxon>
        <taxon>Pentapetalae</taxon>
        <taxon>asterids</taxon>
        <taxon>Ericales</taxon>
        <taxon>Actinidiaceae</taxon>
        <taxon>Actinidia</taxon>
    </lineage>
</organism>
<name>A0A7J0E6J5_9ERIC</name>
<accession>A0A7J0E6J5</accession>
<evidence type="ECO:0000313" key="3">
    <source>
        <dbReference type="EMBL" id="GFY81816.1"/>
    </source>
</evidence>
<dbReference type="AlphaFoldDB" id="A0A7J0E6J5"/>
<dbReference type="Proteomes" id="UP000585474">
    <property type="component" value="Unassembled WGS sequence"/>
</dbReference>
<dbReference type="EMBL" id="BJWL01000002">
    <property type="protein sequence ID" value="GFY81816.1"/>
    <property type="molecule type" value="Genomic_DNA"/>
</dbReference>
<feature type="region of interest" description="Disordered" evidence="1">
    <location>
        <begin position="42"/>
        <end position="75"/>
    </location>
</feature>
<sequence length="146" mass="15877">MAIVCGAAASAGLISALASAELGSDHAYASADGPFNFSPFFSSSPSAPSPVSPVNADQPPRVRNDNPRTTSVGFDPEALERGAKALREINTSSHSKKVIEVMKKSKKRRGRQNWLQRGQILKLCKLKLKQYDPHFCIKFYEFPALG</sequence>
<reference evidence="3 4" key="1">
    <citation type="submission" date="2019-07" db="EMBL/GenBank/DDBJ databases">
        <title>De Novo Assembly of kiwifruit Actinidia rufa.</title>
        <authorList>
            <person name="Sugita-Konishi S."/>
            <person name="Sato K."/>
            <person name="Mori E."/>
            <person name="Abe Y."/>
            <person name="Kisaki G."/>
            <person name="Hamano K."/>
            <person name="Suezawa K."/>
            <person name="Otani M."/>
            <person name="Fukuda T."/>
            <person name="Manabe T."/>
            <person name="Gomi K."/>
            <person name="Tabuchi M."/>
            <person name="Akimitsu K."/>
            <person name="Kataoka I."/>
        </authorList>
    </citation>
    <scope>NUCLEOTIDE SEQUENCE [LARGE SCALE GENOMIC DNA]</scope>
    <source>
        <strain evidence="4">cv. Fuchu</strain>
    </source>
</reference>
<evidence type="ECO:0000256" key="1">
    <source>
        <dbReference type="SAM" id="MobiDB-lite"/>
    </source>
</evidence>